<dbReference type="RefSeq" id="WP_072301155.1">
    <property type="nucleotide sequence ID" value="NZ_FPIP01000010.1"/>
</dbReference>
<name>A0A1K1PS82_RUMFL</name>
<organism evidence="1 2">
    <name type="scientific">Ruminococcus flavefaciens</name>
    <dbReference type="NCBI Taxonomy" id="1265"/>
    <lineage>
        <taxon>Bacteria</taxon>
        <taxon>Bacillati</taxon>
        <taxon>Bacillota</taxon>
        <taxon>Clostridia</taxon>
        <taxon>Eubacteriales</taxon>
        <taxon>Oscillospiraceae</taxon>
        <taxon>Ruminococcus</taxon>
    </lineage>
</organism>
<evidence type="ECO:0000313" key="1">
    <source>
        <dbReference type="EMBL" id="SFW50323.1"/>
    </source>
</evidence>
<evidence type="ECO:0000313" key="2">
    <source>
        <dbReference type="Proteomes" id="UP000183461"/>
    </source>
</evidence>
<protein>
    <submittedName>
        <fullName evidence="1">Uncharacterized protein</fullName>
    </submittedName>
</protein>
<dbReference type="Proteomes" id="UP000183461">
    <property type="component" value="Unassembled WGS sequence"/>
</dbReference>
<gene>
    <name evidence="1" type="ORF">SAMN02910280_0089</name>
</gene>
<dbReference type="AlphaFoldDB" id="A0A1K1PS82"/>
<reference evidence="1 2" key="1">
    <citation type="submission" date="2016-11" db="EMBL/GenBank/DDBJ databases">
        <authorList>
            <person name="Jaros S."/>
            <person name="Januszkiewicz K."/>
            <person name="Wedrychowicz H."/>
        </authorList>
    </citation>
    <scope>NUCLEOTIDE SEQUENCE [LARGE SCALE GENOMIC DNA]</scope>
    <source>
        <strain evidence="1 2">YL228</strain>
    </source>
</reference>
<sequence>MKYEIIEIFEEDYGCEGIPEDEELMCTVLIRAENGFEKHIRLADSFLTENQLKKGSTLLLEEV</sequence>
<dbReference type="EMBL" id="FPIP01000010">
    <property type="protein sequence ID" value="SFW50323.1"/>
    <property type="molecule type" value="Genomic_DNA"/>
</dbReference>
<proteinExistence type="predicted"/>
<accession>A0A1K1PS82</accession>